<dbReference type="InParanoid" id="A2F839"/>
<sequence length="389" mass="43827">MSNTFVEITLDKNLSIYVFILPHKNPSVKVTTEQISVENFVKNDSLTLKAMKIPVKRLETRAYASIPCILLFYLVKNPTCTIASFDLSIFVDSQSNVSIHELSSQAVDQKELKIQFFELTGANNLTFPIVLNSNSDGFVQFNLKGSTYVDMRKINISKRFGLESVLPFYVSSKVRHISKFDYMLELAVTNLMPFDITDISYTFTANSTTPKYFPKALFANSIKSLVTMRKMIPISGTPAEAQTKKFGKIKIFWKVDESKEYSSEIQEEPAVDEYQTIPDYLMISVKSCPKDVFVNTQFDFEIEIINVSTDNLTFTAQCVNTEDVGTVNTEPIHYSAELGYPITINFSAIPVREGLVKLPPIKFVLDNSSSFTYTSPSGVLVRSPPITHM</sequence>
<evidence type="ECO:0000313" key="1">
    <source>
        <dbReference type="EMBL" id="EAX98915.1"/>
    </source>
</evidence>
<dbReference type="RefSeq" id="XP_001311845.1">
    <property type="nucleotide sequence ID" value="XM_001311844.1"/>
</dbReference>
<protein>
    <submittedName>
        <fullName evidence="1">Uncharacterized protein</fullName>
    </submittedName>
</protein>
<accession>A2F839</accession>
<evidence type="ECO:0000313" key="2">
    <source>
        <dbReference type="Proteomes" id="UP000001542"/>
    </source>
</evidence>
<dbReference type="VEuPathDB" id="TrichDB:TVAG_242800"/>
<reference evidence="1" key="1">
    <citation type="submission" date="2006-10" db="EMBL/GenBank/DDBJ databases">
        <authorList>
            <person name="Amadeo P."/>
            <person name="Zhao Q."/>
            <person name="Wortman J."/>
            <person name="Fraser-Liggett C."/>
            <person name="Carlton J."/>
        </authorList>
    </citation>
    <scope>NUCLEOTIDE SEQUENCE</scope>
    <source>
        <strain evidence="1">G3</strain>
    </source>
</reference>
<dbReference type="KEGG" id="tva:4756724"/>
<name>A2F839_TRIV3</name>
<gene>
    <name evidence="1" type="ORF">TVAG_242800</name>
</gene>
<organism evidence="1 2">
    <name type="scientific">Trichomonas vaginalis (strain ATCC PRA-98 / G3)</name>
    <dbReference type="NCBI Taxonomy" id="412133"/>
    <lineage>
        <taxon>Eukaryota</taxon>
        <taxon>Metamonada</taxon>
        <taxon>Parabasalia</taxon>
        <taxon>Trichomonadida</taxon>
        <taxon>Trichomonadidae</taxon>
        <taxon>Trichomonas</taxon>
    </lineage>
</organism>
<reference evidence="1" key="2">
    <citation type="journal article" date="2007" name="Science">
        <title>Draft genome sequence of the sexually transmitted pathogen Trichomonas vaginalis.</title>
        <authorList>
            <person name="Carlton J.M."/>
            <person name="Hirt R.P."/>
            <person name="Silva J.C."/>
            <person name="Delcher A.L."/>
            <person name="Schatz M."/>
            <person name="Zhao Q."/>
            <person name="Wortman J.R."/>
            <person name="Bidwell S.L."/>
            <person name="Alsmark U.C.M."/>
            <person name="Besteiro S."/>
            <person name="Sicheritz-Ponten T."/>
            <person name="Noel C.J."/>
            <person name="Dacks J.B."/>
            <person name="Foster P.G."/>
            <person name="Simillion C."/>
            <person name="Van de Peer Y."/>
            <person name="Miranda-Saavedra D."/>
            <person name="Barton G.J."/>
            <person name="Westrop G.D."/>
            <person name="Mueller S."/>
            <person name="Dessi D."/>
            <person name="Fiori P.L."/>
            <person name="Ren Q."/>
            <person name="Paulsen I."/>
            <person name="Zhang H."/>
            <person name="Bastida-Corcuera F.D."/>
            <person name="Simoes-Barbosa A."/>
            <person name="Brown M.T."/>
            <person name="Hayes R.D."/>
            <person name="Mukherjee M."/>
            <person name="Okumura C.Y."/>
            <person name="Schneider R."/>
            <person name="Smith A.J."/>
            <person name="Vanacova S."/>
            <person name="Villalvazo M."/>
            <person name="Haas B.J."/>
            <person name="Pertea M."/>
            <person name="Feldblyum T.V."/>
            <person name="Utterback T.R."/>
            <person name="Shu C.L."/>
            <person name="Osoegawa K."/>
            <person name="de Jong P.J."/>
            <person name="Hrdy I."/>
            <person name="Horvathova L."/>
            <person name="Zubacova Z."/>
            <person name="Dolezal P."/>
            <person name="Malik S.B."/>
            <person name="Logsdon J.M. Jr."/>
            <person name="Henze K."/>
            <person name="Gupta A."/>
            <person name="Wang C.C."/>
            <person name="Dunne R.L."/>
            <person name="Upcroft J.A."/>
            <person name="Upcroft P."/>
            <person name="White O."/>
            <person name="Salzberg S.L."/>
            <person name="Tang P."/>
            <person name="Chiu C.-H."/>
            <person name="Lee Y.-S."/>
            <person name="Embley T.M."/>
            <person name="Coombs G.H."/>
            <person name="Mottram J.C."/>
            <person name="Tachezy J."/>
            <person name="Fraser-Liggett C.M."/>
            <person name="Johnson P.J."/>
        </authorList>
    </citation>
    <scope>NUCLEOTIDE SEQUENCE [LARGE SCALE GENOMIC DNA]</scope>
    <source>
        <strain evidence="1">G3</strain>
    </source>
</reference>
<dbReference type="AlphaFoldDB" id="A2F839"/>
<keyword evidence="2" id="KW-1185">Reference proteome</keyword>
<dbReference type="EMBL" id="DS113657">
    <property type="protein sequence ID" value="EAX98915.1"/>
    <property type="molecule type" value="Genomic_DNA"/>
</dbReference>
<proteinExistence type="predicted"/>
<dbReference type="VEuPathDB" id="TrichDB:TVAGG3_0283160"/>
<dbReference type="Proteomes" id="UP000001542">
    <property type="component" value="Unassembled WGS sequence"/>
</dbReference>